<evidence type="ECO:0000313" key="1">
    <source>
        <dbReference type="EMBL" id="GJM91106.1"/>
    </source>
</evidence>
<reference evidence="1" key="2">
    <citation type="submission" date="2021-12" db="EMBL/GenBank/DDBJ databases">
        <title>Resequencing data analysis of finger millet.</title>
        <authorList>
            <person name="Hatakeyama M."/>
            <person name="Aluri S."/>
            <person name="Balachadran M.T."/>
            <person name="Sivarajan S.R."/>
            <person name="Poveda L."/>
            <person name="Shimizu-Inatsugi R."/>
            <person name="Schlapbach R."/>
            <person name="Sreeman S.M."/>
            <person name="Shimizu K.K."/>
        </authorList>
    </citation>
    <scope>NUCLEOTIDE SEQUENCE</scope>
</reference>
<dbReference type="AlphaFoldDB" id="A0AAV5BYJ4"/>
<protein>
    <submittedName>
        <fullName evidence="1">Uncharacterized protein</fullName>
    </submittedName>
</protein>
<keyword evidence="2" id="KW-1185">Reference proteome</keyword>
<dbReference type="GO" id="GO:0016705">
    <property type="term" value="F:oxidoreductase activity, acting on paired donors, with incorporation or reduction of molecular oxygen"/>
    <property type="evidence" value="ECO:0007669"/>
    <property type="project" value="InterPro"/>
</dbReference>
<dbReference type="Gene3D" id="1.10.630.10">
    <property type="entry name" value="Cytochrome P450"/>
    <property type="match status" value="1"/>
</dbReference>
<proteinExistence type="predicted"/>
<reference evidence="1" key="1">
    <citation type="journal article" date="2018" name="DNA Res.">
        <title>Multiple hybrid de novo genome assembly of finger millet, an orphan allotetraploid crop.</title>
        <authorList>
            <person name="Hatakeyama M."/>
            <person name="Aluri S."/>
            <person name="Balachadran M.T."/>
            <person name="Sivarajan S.R."/>
            <person name="Patrignani A."/>
            <person name="Gruter S."/>
            <person name="Poveda L."/>
            <person name="Shimizu-Inatsugi R."/>
            <person name="Baeten J."/>
            <person name="Francoijs K.J."/>
            <person name="Nataraja K.N."/>
            <person name="Reddy Y.A.N."/>
            <person name="Phadnis S."/>
            <person name="Ravikumar R.L."/>
            <person name="Schlapbach R."/>
            <person name="Sreeman S.M."/>
            <person name="Shimizu K.K."/>
        </authorList>
    </citation>
    <scope>NUCLEOTIDE SEQUENCE</scope>
</reference>
<name>A0AAV5BYJ4_ELECO</name>
<dbReference type="Proteomes" id="UP001054889">
    <property type="component" value="Unassembled WGS sequence"/>
</dbReference>
<dbReference type="PANTHER" id="PTHR47952:SF1">
    <property type="entry name" value="TRYPTAMINE 5-HYDROXYLASE"/>
    <property type="match status" value="1"/>
</dbReference>
<dbReference type="GO" id="GO:0005506">
    <property type="term" value="F:iron ion binding"/>
    <property type="evidence" value="ECO:0007669"/>
    <property type="project" value="InterPro"/>
</dbReference>
<dbReference type="SUPFAM" id="SSF48264">
    <property type="entry name" value="Cytochrome P450"/>
    <property type="match status" value="1"/>
</dbReference>
<dbReference type="GO" id="GO:0004497">
    <property type="term" value="F:monooxygenase activity"/>
    <property type="evidence" value="ECO:0007669"/>
    <property type="project" value="InterPro"/>
</dbReference>
<dbReference type="GO" id="GO:0020037">
    <property type="term" value="F:heme binding"/>
    <property type="evidence" value="ECO:0007669"/>
    <property type="project" value="InterPro"/>
</dbReference>
<evidence type="ECO:0000313" key="2">
    <source>
        <dbReference type="Proteomes" id="UP001054889"/>
    </source>
</evidence>
<dbReference type="EMBL" id="BQKI01000003">
    <property type="protein sequence ID" value="GJM91106.1"/>
    <property type="molecule type" value="Genomic_DNA"/>
</dbReference>
<gene>
    <name evidence="1" type="primary">ga07450</name>
    <name evidence="1" type="ORF">PR202_ga07450</name>
</gene>
<dbReference type="PANTHER" id="PTHR47952">
    <property type="entry name" value="TRYPTAMINE 5-HYDROXYLASE"/>
    <property type="match status" value="1"/>
</dbReference>
<organism evidence="1 2">
    <name type="scientific">Eleusine coracana subsp. coracana</name>
    <dbReference type="NCBI Taxonomy" id="191504"/>
    <lineage>
        <taxon>Eukaryota</taxon>
        <taxon>Viridiplantae</taxon>
        <taxon>Streptophyta</taxon>
        <taxon>Embryophyta</taxon>
        <taxon>Tracheophyta</taxon>
        <taxon>Spermatophyta</taxon>
        <taxon>Magnoliopsida</taxon>
        <taxon>Liliopsida</taxon>
        <taxon>Poales</taxon>
        <taxon>Poaceae</taxon>
        <taxon>PACMAD clade</taxon>
        <taxon>Chloridoideae</taxon>
        <taxon>Cynodonteae</taxon>
        <taxon>Eleusininae</taxon>
        <taxon>Eleusine</taxon>
    </lineage>
</organism>
<dbReference type="InterPro" id="IPR036396">
    <property type="entry name" value="Cyt_P450_sf"/>
</dbReference>
<sequence length="112" mass="12514">MPRESVASCSIDGYKIPARTRVFVNTYAMGHEPTIQSFASTSSLWPCMLQVSLASILLYHSEWALPAGVRAEDVESLTSVRALGLLGRRSRSSWSVSIHNFILYFSRVSYQI</sequence>
<comment type="caution">
    <text evidence="1">The sequence shown here is derived from an EMBL/GenBank/DDBJ whole genome shotgun (WGS) entry which is preliminary data.</text>
</comment>
<accession>A0AAV5BYJ4</accession>